<evidence type="ECO:0000256" key="1">
    <source>
        <dbReference type="ARBA" id="ARBA00022723"/>
    </source>
</evidence>
<keyword evidence="4" id="KW-1185">Reference proteome</keyword>
<feature type="domain" description="Cupin type-2" evidence="2">
    <location>
        <begin position="42"/>
        <end position="110"/>
    </location>
</feature>
<dbReference type="InterPro" id="IPR051610">
    <property type="entry name" value="GPI/OXD"/>
</dbReference>
<dbReference type="InterPro" id="IPR011051">
    <property type="entry name" value="RmlC_Cupin_sf"/>
</dbReference>
<proteinExistence type="predicted"/>
<reference evidence="3 4" key="1">
    <citation type="journal article" date="2018" name="Int. J. Syst. Evol. Microbiol.">
        <title>Uliginosibacterium sediminicola sp. nov., isolated from freshwater sediment.</title>
        <authorList>
            <person name="Hwang W.M."/>
            <person name="Kim S.M."/>
            <person name="Kang K."/>
            <person name="Ahn T.Y."/>
        </authorList>
    </citation>
    <scope>NUCLEOTIDE SEQUENCE [LARGE SCALE GENOMIC DNA]</scope>
    <source>
        <strain evidence="3 4">M1-21</strain>
    </source>
</reference>
<sequence>MIYRHTEMHSETRQAVHGGEGDVSLRYLMPRNSAPNLRLLTWMTVPPGATVGLHQHRLETEYYLLTSGQVRVNDNGSWSAMQPGDLLQTASGEGHALENTGDEAAQLLVFVVTHAAHPLNTGVTP</sequence>
<organism evidence="3 4">
    <name type="scientific">Uliginosibacterium sediminicola</name>
    <dbReference type="NCBI Taxonomy" id="2024550"/>
    <lineage>
        <taxon>Bacteria</taxon>
        <taxon>Pseudomonadati</taxon>
        <taxon>Pseudomonadota</taxon>
        <taxon>Betaproteobacteria</taxon>
        <taxon>Rhodocyclales</taxon>
        <taxon>Zoogloeaceae</taxon>
        <taxon>Uliginosibacterium</taxon>
    </lineage>
</organism>
<dbReference type="InterPro" id="IPR014710">
    <property type="entry name" value="RmlC-like_jellyroll"/>
</dbReference>
<keyword evidence="1" id="KW-0479">Metal-binding</keyword>
<dbReference type="PANTHER" id="PTHR35848:SF6">
    <property type="entry name" value="CUPIN TYPE-2 DOMAIN-CONTAINING PROTEIN"/>
    <property type="match status" value="1"/>
</dbReference>
<dbReference type="Proteomes" id="UP001410394">
    <property type="component" value="Unassembled WGS sequence"/>
</dbReference>
<dbReference type="InterPro" id="IPR013096">
    <property type="entry name" value="Cupin_2"/>
</dbReference>
<dbReference type="Gene3D" id="2.60.120.10">
    <property type="entry name" value="Jelly Rolls"/>
    <property type="match status" value="1"/>
</dbReference>
<dbReference type="SUPFAM" id="SSF51182">
    <property type="entry name" value="RmlC-like cupins"/>
    <property type="match status" value="1"/>
</dbReference>
<gene>
    <name evidence="3" type="ORF">ABDB84_17645</name>
</gene>
<evidence type="ECO:0000313" key="4">
    <source>
        <dbReference type="Proteomes" id="UP001410394"/>
    </source>
</evidence>
<accession>A0ABU9Z3I8</accession>
<evidence type="ECO:0000259" key="2">
    <source>
        <dbReference type="Pfam" id="PF07883"/>
    </source>
</evidence>
<protein>
    <submittedName>
        <fullName evidence="3">Cupin domain-containing protein</fullName>
    </submittedName>
</protein>
<dbReference type="RefSeq" id="WP_345921087.1">
    <property type="nucleotide sequence ID" value="NZ_JBDIVE010000011.1"/>
</dbReference>
<name>A0ABU9Z3I8_9RHOO</name>
<dbReference type="PANTHER" id="PTHR35848">
    <property type="entry name" value="OXALATE-BINDING PROTEIN"/>
    <property type="match status" value="1"/>
</dbReference>
<comment type="caution">
    <text evidence="3">The sequence shown here is derived from an EMBL/GenBank/DDBJ whole genome shotgun (WGS) entry which is preliminary data.</text>
</comment>
<dbReference type="EMBL" id="JBDIVE010000011">
    <property type="protein sequence ID" value="MEN3070313.1"/>
    <property type="molecule type" value="Genomic_DNA"/>
</dbReference>
<evidence type="ECO:0000313" key="3">
    <source>
        <dbReference type="EMBL" id="MEN3070313.1"/>
    </source>
</evidence>
<dbReference type="Pfam" id="PF07883">
    <property type="entry name" value="Cupin_2"/>
    <property type="match status" value="1"/>
</dbReference>